<proteinExistence type="predicted"/>
<keyword evidence="2" id="KW-0732">Signal</keyword>
<name>A0A3N0Z0X5_ANAGA</name>
<dbReference type="Proteomes" id="UP000281406">
    <property type="component" value="Unassembled WGS sequence"/>
</dbReference>
<feature type="region of interest" description="Disordered" evidence="1">
    <location>
        <begin position="81"/>
        <end position="112"/>
    </location>
</feature>
<evidence type="ECO:0000313" key="3">
    <source>
        <dbReference type="EMBL" id="ROL52100.1"/>
    </source>
</evidence>
<evidence type="ECO:0008006" key="5">
    <source>
        <dbReference type="Google" id="ProtNLM"/>
    </source>
</evidence>
<dbReference type="AlphaFoldDB" id="A0A3N0Z0X5"/>
<evidence type="ECO:0000313" key="4">
    <source>
        <dbReference type="Proteomes" id="UP000281406"/>
    </source>
</evidence>
<keyword evidence="4" id="KW-1185">Reference proteome</keyword>
<protein>
    <recommendedName>
        <fullName evidence="5">Secreted protein</fullName>
    </recommendedName>
</protein>
<evidence type="ECO:0000256" key="1">
    <source>
        <dbReference type="SAM" id="MobiDB-lite"/>
    </source>
</evidence>
<comment type="caution">
    <text evidence="3">The sequence shown here is derived from an EMBL/GenBank/DDBJ whole genome shotgun (WGS) entry which is preliminary data.</text>
</comment>
<organism evidence="3 4">
    <name type="scientific">Anabarilius grahami</name>
    <name type="common">Kanglang fish</name>
    <name type="synonym">Barilius grahami</name>
    <dbReference type="NCBI Taxonomy" id="495550"/>
    <lineage>
        <taxon>Eukaryota</taxon>
        <taxon>Metazoa</taxon>
        <taxon>Chordata</taxon>
        <taxon>Craniata</taxon>
        <taxon>Vertebrata</taxon>
        <taxon>Euteleostomi</taxon>
        <taxon>Actinopterygii</taxon>
        <taxon>Neopterygii</taxon>
        <taxon>Teleostei</taxon>
        <taxon>Ostariophysi</taxon>
        <taxon>Cypriniformes</taxon>
        <taxon>Xenocyprididae</taxon>
        <taxon>Xenocypridinae</taxon>
        <taxon>Xenocypridinae incertae sedis</taxon>
        <taxon>Anabarilius</taxon>
    </lineage>
</organism>
<gene>
    <name evidence="3" type="ORF">DPX16_5977</name>
</gene>
<accession>A0A3N0Z0X5</accession>
<feature type="chain" id="PRO_5018305149" description="Secreted protein" evidence="2">
    <location>
        <begin position="32"/>
        <end position="112"/>
    </location>
</feature>
<feature type="signal peptide" evidence="2">
    <location>
        <begin position="1"/>
        <end position="31"/>
    </location>
</feature>
<evidence type="ECO:0000256" key="2">
    <source>
        <dbReference type="SAM" id="SignalP"/>
    </source>
</evidence>
<feature type="compositionally biased region" description="Polar residues" evidence="1">
    <location>
        <begin position="96"/>
        <end position="112"/>
    </location>
</feature>
<sequence>MMFMYVLMRAGFGLFSVALIAFVQRPAGASASRNPQEGERLCFTFCCPPRLSLFGPELLANSAKATGGEDVTCRSGMCVDVTSSPSPRSPRGKTPAGQTLLDNSSVGNTHFP</sequence>
<reference evidence="3 4" key="1">
    <citation type="submission" date="2018-10" db="EMBL/GenBank/DDBJ databases">
        <title>Genome assembly for a Yunnan-Guizhou Plateau 3E fish, Anabarilius grahami (Regan), and its evolutionary and genetic applications.</title>
        <authorList>
            <person name="Jiang W."/>
        </authorList>
    </citation>
    <scope>NUCLEOTIDE SEQUENCE [LARGE SCALE GENOMIC DNA]</scope>
    <source>
        <strain evidence="3">AG-KIZ</strain>
        <tissue evidence="3">Muscle</tissue>
    </source>
</reference>
<dbReference type="EMBL" id="RJVU01017312">
    <property type="protein sequence ID" value="ROL52100.1"/>
    <property type="molecule type" value="Genomic_DNA"/>
</dbReference>